<accession>A0A830FFP9</accession>
<sequence length="160" mass="17226">MANQCGFNVVSLRTDMAPRILLQTASVLTLLILGEIAAIAVFKKDTGGYKIRPADVARDGNLEQYQPVILVATLGVGITIFLGLIYTGLLQSAVLAWLSSFSVLTLFTYNVGLVSLAVILGTYYSRGKSNDRRLAYLILILIGSSALFAQLQYGVFGGFL</sequence>
<keyword evidence="3" id="KW-1185">Reference proteome</keyword>
<dbReference type="Proteomes" id="UP000607197">
    <property type="component" value="Unassembled WGS sequence"/>
</dbReference>
<feature type="transmembrane region" description="Helical" evidence="1">
    <location>
        <begin position="95"/>
        <end position="122"/>
    </location>
</feature>
<evidence type="ECO:0000313" key="2">
    <source>
        <dbReference type="EMBL" id="GGL50425.1"/>
    </source>
</evidence>
<protein>
    <submittedName>
        <fullName evidence="2">Uncharacterized protein</fullName>
    </submittedName>
</protein>
<feature type="transmembrane region" description="Helical" evidence="1">
    <location>
        <begin position="20"/>
        <end position="42"/>
    </location>
</feature>
<keyword evidence="1" id="KW-0472">Membrane</keyword>
<name>A0A830FFP9_9EURY</name>
<feature type="transmembrane region" description="Helical" evidence="1">
    <location>
        <begin position="134"/>
        <end position="153"/>
    </location>
</feature>
<gene>
    <name evidence="2" type="ORF">GCM10009039_05750</name>
</gene>
<reference evidence="2" key="1">
    <citation type="journal article" date="2014" name="Int. J. Syst. Evol. Microbiol.">
        <title>Complete genome sequence of Corynebacterium casei LMG S-19264T (=DSM 44701T), isolated from a smear-ripened cheese.</title>
        <authorList>
            <consortium name="US DOE Joint Genome Institute (JGI-PGF)"/>
            <person name="Walter F."/>
            <person name="Albersmeier A."/>
            <person name="Kalinowski J."/>
            <person name="Ruckert C."/>
        </authorList>
    </citation>
    <scope>NUCLEOTIDE SEQUENCE</scope>
    <source>
        <strain evidence="2">JCM 19596</strain>
    </source>
</reference>
<organism evidence="2 3">
    <name type="scientific">Halocalculus aciditolerans</name>
    <dbReference type="NCBI Taxonomy" id="1383812"/>
    <lineage>
        <taxon>Archaea</taxon>
        <taxon>Methanobacteriati</taxon>
        <taxon>Methanobacteriota</taxon>
        <taxon>Stenosarchaea group</taxon>
        <taxon>Halobacteria</taxon>
        <taxon>Halobacteriales</taxon>
        <taxon>Halobacteriaceae</taxon>
        <taxon>Halocalculus</taxon>
    </lineage>
</organism>
<keyword evidence="1" id="KW-0812">Transmembrane</keyword>
<evidence type="ECO:0000256" key="1">
    <source>
        <dbReference type="SAM" id="Phobius"/>
    </source>
</evidence>
<proteinExistence type="predicted"/>
<evidence type="ECO:0000313" key="3">
    <source>
        <dbReference type="Proteomes" id="UP000607197"/>
    </source>
</evidence>
<dbReference type="EMBL" id="BMPG01000001">
    <property type="protein sequence ID" value="GGL50425.1"/>
    <property type="molecule type" value="Genomic_DNA"/>
</dbReference>
<feature type="transmembrane region" description="Helical" evidence="1">
    <location>
        <begin position="68"/>
        <end position="89"/>
    </location>
</feature>
<dbReference type="AlphaFoldDB" id="A0A830FFP9"/>
<comment type="caution">
    <text evidence="2">The sequence shown here is derived from an EMBL/GenBank/DDBJ whole genome shotgun (WGS) entry which is preliminary data.</text>
</comment>
<keyword evidence="1" id="KW-1133">Transmembrane helix</keyword>
<reference evidence="2" key="2">
    <citation type="submission" date="2020-09" db="EMBL/GenBank/DDBJ databases">
        <authorList>
            <person name="Sun Q."/>
            <person name="Ohkuma M."/>
        </authorList>
    </citation>
    <scope>NUCLEOTIDE SEQUENCE</scope>
    <source>
        <strain evidence="2">JCM 19596</strain>
    </source>
</reference>